<evidence type="ECO:0000313" key="2">
    <source>
        <dbReference type="Proteomes" id="UP001162501"/>
    </source>
</evidence>
<accession>A0ACB0DV90</accession>
<dbReference type="EMBL" id="OX596094">
    <property type="protein sequence ID" value="CAI9692235.1"/>
    <property type="molecule type" value="Genomic_DNA"/>
</dbReference>
<protein>
    <submittedName>
        <fullName evidence="1">Uncharacterized protein</fullName>
    </submittedName>
</protein>
<dbReference type="Proteomes" id="UP001162501">
    <property type="component" value="Chromosome 10"/>
</dbReference>
<evidence type="ECO:0000313" key="1">
    <source>
        <dbReference type="EMBL" id="CAI9692235.1"/>
    </source>
</evidence>
<name>A0ACB0DV90_RANTA</name>
<reference evidence="1" key="1">
    <citation type="submission" date="2023-05" db="EMBL/GenBank/DDBJ databases">
        <authorList>
            <consortium name="ELIXIR-Norway"/>
        </authorList>
    </citation>
    <scope>NUCLEOTIDE SEQUENCE</scope>
</reference>
<organism evidence="1 2">
    <name type="scientific">Rangifer tarandus platyrhynchus</name>
    <name type="common">Svalbard reindeer</name>
    <dbReference type="NCBI Taxonomy" id="3082113"/>
    <lineage>
        <taxon>Eukaryota</taxon>
        <taxon>Metazoa</taxon>
        <taxon>Chordata</taxon>
        <taxon>Craniata</taxon>
        <taxon>Vertebrata</taxon>
        <taxon>Euteleostomi</taxon>
        <taxon>Mammalia</taxon>
        <taxon>Eutheria</taxon>
        <taxon>Laurasiatheria</taxon>
        <taxon>Artiodactyla</taxon>
        <taxon>Ruminantia</taxon>
        <taxon>Pecora</taxon>
        <taxon>Cervidae</taxon>
        <taxon>Odocoileinae</taxon>
        <taxon>Rangifer</taxon>
    </lineage>
</organism>
<gene>
    <name evidence="1" type="ORF">MRATA1EN3_LOCUS3448</name>
</gene>
<sequence length="274" mass="28906">MAAGERAEGALAGLCRGKPGRGGPRGPSWASGERRHPRPGLAAAAAAVAAPHVGGFPRMHLPPPPLRPAASPRLPSAPRARGSRARDGLLLRYRRRRFWKASPGGEGLRPARPRPAPGIAGRPPALAREPRTSRPLLLQEEPSALAAPRVGRGRACRRPPRRRGKLSGIPARGAAAGACQRFAWSSITSMESQEAVTNATAATSSVPTKHEFSVDMTCEGCANAVTHILNKLGGVQFDIDLPNKKVCITSEHSVDTLLETLEKTGKAVSYLGPK</sequence>
<proteinExistence type="predicted"/>